<name>A0A0W0X3Z9_9GAMM</name>
<organism evidence="2 3">
    <name type="scientific">Legionella nautarum</name>
    <dbReference type="NCBI Taxonomy" id="45070"/>
    <lineage>
        <taxon>Bacteria</taxon>
        <taxon>Pseudomonadati</taxon>
        <taxon>Pseudomonadota</taxon>
        <taxon>Gammaproteobacteria</taxon>
        <taxon>Legionellales</taxon>
        <taxon>Legionellaceae</taxon>
        <taxon>Legionella</taxon>
    </lineage>
</organism>
<feature type="chain" id="PRO_5006916123" description="Glycine-rich protein" evidence="1">
    <location>
        <begin position="29"/>
        <end position="95"/>
    </location>
</feature>
<dbReference type="PATRIC" id="fig|45070.6.peg.84"/>
<evidence type="ECO:0000313" key="2">
    <source>
        <dbReference type="EMBL" id="KTD39315.1"/>
    </source>
</evidence>
<accession>A0A0W0X3Z9</accession>
<dbReference type="AlphaFoldDB" id="A0A0W0X3Z9"/>
<keyword evidence="1" id="KW-0732">Signal</keyword>
<dbReference type="Proteomes" id="UP000054725">
    <property type="component" value="Unassembled WGS sequence"/>
</dbReference>
<proteinExistence type="predicted"/>
<reference evidence="2 3" key="1">
    <citation type="submission" date="2015-11" db="EMBL/GenBank/DDBJ databases">
        <title>Genomic analysis of 38 Legionella species identifies large and diverse effector repertoires.</title>
        <authorList>
            <person name="Burstein D."/>
            <person name="Amaro F."/>
            <person name="Zusman T."/>
            <person name="Lifshitz Z."/>
            <person name="Cohen O."/>
            <person name="Gilbert J.A."/>
            <person name="Pupko T."/>
            <person name="Shuman H.A."/>
            <person name="Segal G."/>
        </authorList>
    </citation>
    <scope>NUCLEOTIDE SEQUENCE [LARGE SCALE GENOMIC DNA]</scope>
    <source>
        <strain evidence="2 3">ATCC 49506</strain>
    </source>
</reference>
<gene>
    <name evidence="2" type="ORF">Lnau_0082</name>
</gene>
<evidence type="ECO:0000256" key="1">
    <source>
        <dbReference type="SAM" id="SignalP"/>
    </source>
</evidence>
<keyword evidence="3" id="KW-1185">Reference proteome</keyword>
<feature type="signal peptide" evidence="1">
    <location>
        <begin position="1"/>
        <end position="28"/>
    </location>
</feature>
<dbReference type="EMBL" id="LNYO01000001">
    <property type="protein sequence ID" value="KTD39315.1"/>
    <property type="molecule type" value="Genomic_DNA"/>
</dbReference>
<dbReference type="RefSeq" id="WP_058503171.1">
    <property type="nucleotide sequence ID" value="NZ_CAAAIF010000002.1"/>
</dbReference>
<comment type="caution">
    <text evidence="2">The sequence shown here is derived from an EMBL/GenBank/DDBJ whole genome shotgun (WGS) entry which is preliminary data.</text>
</comment>
<evidence type="ECO:0008006" key="4">
    <source>
        <dbReference type="Google" id="ProtNLM"/>
    </source>
</evidence>
<evidence type="ECO:0000313" key="3">
    <source>
        <dbReference type="Proteomes" id="UP000054725"/>
    </source>
</evidence>
<protein>
    <recommendedName>
        <fullName evidence="4">Glycine-rich protein</fullName>
    </recommendedName>
</protein>
<sequence length="95" mass="10907">MCLFTTSYSLLKLLILLLCLAAATASYARWGWGGNSVIVVSPSYGGYNNPYYPYNYPYYNYPGYGYNPYIHYYTCTVVHQCYPSGDCNEQHQVCY</sequence>